<accession>A0A8H7E8I2</accession>
<dbReference type="AlphaFoldDB" id="A0A8H7E8I2"/>
<sequence>MAALLTVRWMVAGYLVEAERVGTWRWLGTDGYDHNNNNNHNHNNKVEVLVTKFGDEVIAALVVAGVVDAGGNVRRSSSGGGGGGGGGGGKKGHRSNNSGGAGAATANGTAKIKAVIRAWTVRQKYRRKGVGAALLEEAVKLCRHKRWSGPVFAADHANSARVLPGLFNAGFEARERRAREMLERVVNVEMDLKSSSNDNGNGNGGKGGRGRRR</sequence>
<evidence type="ECO:0000256" key="1">
    <source>
        <dbReference type="SAM" id="MobiDB-lite"/>
    </source>
</evidence>
<evidence type="ECO:0000313" key="4">
    <source>
        <dbReference type="EMBL" id="KAF7512158.1"/>
    </source>
</evidence>
<keyword evidence="2" id="KW-0732">Signal</keyword>
<comment type="caution">
    <text evidence="4">The sequence shown here is derived from an EMBL/GenBank/DDBJ whole genome shotgun (WGS) entry which is preliminary data.</text>
</comment>
<dbReference type="InterPro" id="IPR000182">
    <property type="entry name" value="GNAT_dom"/>
</dbReference>
<name>A0A8H7E8I2_9EURO</name>
<dbReference type="CDD" id="cd04301">
    <property type="entry name" value="NAT_SF"/>
    <property type="match status" value="1"/>
</dbReference>
<dbReference type="InterPro" id="IPR016181">
    <property type="entry name" value="Acyl_CoA_acyltransferase"/>
</dbReference>
<organism evidence="4 5">
    <name type="scientific">Endocarpon pusillum</name>
    <dbReference type="NCBI Taxonomy" id="364733"/>
    <lineage>
        <taxon>Eukaryota</taxon>
        <taxon>Fungi</taxon>
        <taxon>Dikarya</taxon>
        <taxon>Ascomycota</taxon>
        <taxon>Pezizomycotina</taxon>
        <taxon>Eurotiomycetes</taxon>
        <taxon>Chaetothyriomycetidae</taxon>
        <taxon>Verrucariales</taxon>
        <taxon>Verrucariaceae</taxon>
        <taxon>Endocarpon</taxon>
    </lineage>
</organism>
<feature type="chain" id="PRO_5034485778" description="N-acetyltransferase domain-containing protein" evidence="2">
    <location>
        <begin position="19"/>
        <end position="213"/>
    </location>
</feature>
<feature type="domain" description="N-acetyltransferase" evidence="3">
    <location>
        <begin position="102"/>
        <end position="145"/>
    </location>
</feature>
<dbReference type="GO" id="GO:0016747">
    <property type="term" value="F:acyltransferase activity, transferring groups other than amino-acyl groups"/>
    <property type="evidence" value="ECO:0007669"/>
    <property type="project" value="InterPro"/>
</dbReference>
<evidence type="ECO:0000259" key="3">
    <source>
        <dbReference type="Pfam" id="PF00583"/>
    </source>
</evidence>
<dbReference type="Gene3D" id="3.40.630.30">
    <property type="match status" value="1"/>
</dbReference>
<dbReference type="SUPFAM" id="SSF55729">
    <property type="entry name" value="Acyl-CoA N-acyltransferases (Nat)"/>
    <property type="match status" value="1"/>
</dbReference>
<dbReference type="Pfam" id="PF00583">
    <property type="entry name" value="Acetyltransf_1"/>
    <property type="match status" value="1"/>
</dbReference>
<evidence type="ECO:0000256" key="2">
    <source>
        <dbReference type="SAM" id="SignalP"/>
    </source>
</evidence>
<feature type="compositionally biased region" description="Low complexity" evidence="1">
    <location>
        <begin position="95"/>
        <end position="106"/>
    </location>
</feature>
<proteinExistence type="predicted"/>
<dbReference type="EMBL" id="JAACFV010000014">
    <property type="protein sequence ID" value="KAF7512158.1"/>
    <property type="molecule type" value="Genomic_DNA"/>
</dbReference>
<feature type="compositionally biased region" description="Gly residues" evidence="1">
    <location>
        <begin position="78"/>
        <end position="89"/>
    </location>
</feature>
<feature type="signal peptide" evidence="2">
    <location>
        <begin position="1"/>
        <end position="18"/>
    </location>
</feature>
<gene>
    <name evidence="4" type="ORF">GJ744_002320</name>
</gene>
<evidence type="ECO:0000313" key="5">
    <source>
        <dbReference type="Proteomes" id="UP000606974"/>
    </source>
</evidence>
<protein>
    <recommendedName>
        <fullName evidence="3">N-acetyltransferase domain-containing protein</fullName>
    </recommendedName>
</protein>
<dbReference type="OrthoDB" id="5343688at2759"/>
<feature type="region of interest" description="Disordered" evidence="1">
    <location>
        <begin position="73"/>
        <end position="106"/>
    </location>
</feature>
<feature type="region of interest" description="Disordered" evidence="1">
    <location>
        <begin position="190"/>
        <end position="213"/>
    </location>
</feature>
<reference evidence="4" key="1">
    <citation type="submission" date="2020-02" db="EMBL/GenBank/DDBJ databases">
        <authorList>
            <person name="Palmer J.M."/>
        </authorList>
    </citation>
    <scope>NUCLEOTIDE SEQUENCE</scope>
    <source>
        <strain evidence="4">EPUS1.4</strain>
        <tissue evidence="4">Thallus</tissue>
    </source>
</reference>
<dbReference type="Proteomes" id="UP000606974">
    <property type="component" value="Unassembled WGS sequence"/>
</dbReference>
<keyword evidence="5" id="KW-1185">Reference proteome</keyword>